<sequence>MLKNYSFTFLMLLVSFHVLLAQEIKIFSVSDFDLNGNVKTCTVIKDYGQEIFEFNENGFLAKSTTQYNELDKDIVLYTYEAGELIEKRMESYKDNELDKATSMVNFYEVDTTNNKYIKEKIISFDKEFFEQQEYYFNDTDVLEKIITSHENAVDEVLIDYSEYKNESTQTVFENGVIEKSIRKSLKKTKTGKQLNLVLTKEFVDGEPNKAVERVFSENGKLISEQIFLHSIEEKEFVPSENRSYTYDEEQVLTKLTIKTKNTEAVKEFIFQFDDSEHKNWVKKIITPDNTYVTRRITYYPKELNTEEKPE</sequence>
<accession>A0ABU3BGQ6</accession>
<protein>
    <submittedName>
        <fullName evidence="1">Uncharacterized protein</fullName>
    </submittedName>
</protein>
<evidence type="ECO:0000313" key="1">
    <source>
        <dbReference type="EMBL" id="MDT0621318.1"/>
    </source>
</evidence>
<dbReference type="EMBL" id="JAVRHU010000002">
    <property type="protein sequence ID" value="MDT0621318.1"/>
    <property type="molecule type" value="Genomic_DNA"/>
</dbReference>
<dbReference type="Proteomes" id="UP001250662">
    <property type="component" value="Unassembled WGS sequence"/>
</dbReference>
<comment type="caution">
    <text evidence="1">The sequence shown here is derived from an EMBL/GenBank/DDBJ whole genome shotgun (WGS) entry which is preliminary data.</text>
</comment>
<evidence type="ECO:0000313" key="2">
    <source>
        <dbReference type="Proteomes" id="UP001250662"/>
    </source>
</evidence>
<gene>
    <name evidence="1" type="ORF">RM520_06770</name>
</gene>
<proteinExistence type="predicted"/>
<name>A0ABU3BGQ6_9FLAO</name>
<dbReference type="RefSeq" id="WP_311387440.1">
    <property type="nucleotide sequence ID" value="NZ_JAVRHU010000002.1"/>
</dbReference>
<keyword evidence="2" id="KW-1185">Reference proteome</keyword>
<reference evidence="1 2" key="1">
    <citation type="submission" date="2023-09" db="EMBL/GenBank/DDBJ databases">
        <authorList>
            <person name="Rey-Velasco X."/>
        </authorList>
    </citation>
    <scope>NUCLEOTIDE SEQUENCE [LARGE SCALE GENOMIC DNA]</scope>
    <source>
        <strain evidence="1 2">P007</strain>
    </source>
</reference>
<organism evidence="1 2">
    <name type="scientific">Croceitalea vernalis</name>
    <dbReference type="NCBI Taxonomy" id="3075599"/>
    <lineage>
        <taxon>Bacteria</taxon>
        <taxon>Pseudomonadati</taxon>
        <taxon>Bacteroidota</taxon>
        <taxon>Flavobacteriia</taxon>
        <taxon>Flavobacteriales</taxon>
        <taxon>Flavobacteriaceae</taxon>
        <taxon>Croceitalea</taxon>
    </lineage>
</organism>